<dbReference type="GO" id="GO:0016810">
    <property type="term" value="F:hydrolase activity, acting on carbon-nitrogen (but not peptide) bonds"/>
    <property type="evidence" value="ECO:0007669"/>
    <property type="project" value="InterPro"/>
</dbReference>
<dbReference type="PANTHER" id="PTHR22642:SF2">
    <property type="entry name" value="PROTEIN LONG AFTER FAR-RED 3"/>
    <property type="match status" value="1"/>
</dbReference>
<protein>
    <submittedName>
        <fullName evidence="2">Amidohydrolase</fullName>
    </submittedName>
</protein>
<evidence type="ECO:0000313" key="3">
    <source>
        <dbReference type="EMBL" id="RGE73967.1"/>
    </source>
</evidence>
<keyword evidence="4" id="KW-1185">Reference proteome</keyword>
<evidence type="ECO:0000313" key="5">
    <source>
        <dbReference type="Proteomes" id="UP000261166"/>
    </source>
</evidence>
<dbReference type="OrthoDB" id="9767366at2"/>
<organism evidence="2 4">
    <name type="scientific">Eisenbergiella massiliensis</name>
    <dbReference type="NCBI Taxonomy" id="1720294"/>
    <lineage>
        <taxon>Bacteria</taxon>
        <taxon>Bacillati</taxon>
        <taxon>Bacillota</taxon>
        <taxon>Clostridia</taxon>
        <taxon>Lachnospirales</taxon>
        <taxon>Lachnospiraceae</taxon>
        <taxon>Eisenbergiella</taxon>
    </lineage>
</organism>
<dbReference type="Gene3D" id="3.10.310.70">
    <property type="match status" value="1"/>
</dbReference>
<dbReference type="EMBL" id="QVLV01000002">
    <property type="protein sequence ID" value="RGE64194.1"/>
    <property type="molecule type" value="Genomic_DNA"/>
</dbReference>
<dbReference type="InterPro" id="IPR032466">
    <property type="entry name" value="Metal_Hydrolase"/>
</dbReference>
<dbReference type="Proteomes" id="UP000261166">
    <property type="component" value="Unassembled WGS sequence"/>
</dbReference>
<dbReference type="Proteomes" id="UP000260812">
    <property type="component" value="Unassembled WGS sequence"/>
</dbReference>
<evidence type="ECO:0000313" key="2">
    <source>
        <dbReference type="EMBL" id="RGE64194.1"/>
    </source>
</evidence>
<dbReference type="GeneID" id="97986018"/>
<comment type="caution">
    <text evidence="2">The sequence shown here is derived from an EMBL/GenBank/DDBJ whole genome shotgun (WGS) entry which is preliminary data.</text>
</comment>
<dbReference type="Pfam" id="PF07969">
    <property type="entry name" value="Amidohydro_3"/>
    <property type="match status" value="1"/>
</dbReference>
<sequence>MAKTLYYGGPILTMKAENDYVESLVEEGGKIIYTGSLEGARKLCGDGAEETDLQGKTLMPSFIDPHGHISMVAQFTSLADLSECTDFDGIVETLKAYQAEKQIGPDGIIMGFGYDHNFLKEQRHPDKSVLDRVSEEIPIYVLHTSSHMGAGNSAMLKLAGISSSTPDPEGARFGRVAGTMEPDGYAEEMGAIGQMLMAAAPRLKMDVDAQIVSAQETYLKNGITTCQDGAAGAGDIKNFARAASQGNLVIDVVSYPVMDDNTGDLLKEYADYDKTYRNHFKIGGLKIVLDGSPQGKTAWLSSPYEGEKDYRGYPAKTDEEVFKYAKEAIARDEQLLAHCNGDAASEQFLDFYEKALSESDNPHKNQLRPVMIHCQTVRDDQLDRMAELSMIPSIFVAHTYYWGDIHLKNLGRVRGSRISPARSAFDRGLKVNFHQDPLVVQPKMLHTVWCAVNRITRNGVEIGPEQRVSVYEALQAVTVNGAYAYFEEDRKGTLEEGKLADMVILSDNPMAVDPGKICDICVLETIKEGVVRYTKQQADSNGQI</sequence>
<proteinExistence type="predicted"/>
<dbReference type="SUPFAM" id="SSF51556">
    <property type="entry name" value="Metallo-dependent hydrolases"/>
    <property type="match status" value="1"/>
</dbReference>
<dbReference type="EMBL" id="QVLU01000002">
    <property type="protein sequence ID" value="RGE73967.1"/>
    <property type="molecule type" value="Genomic_DNA"/>
</dbReference>
<dbReference type="Gene3D" id="2.30.40.10">
    <property type="entry name" value="Urease, subunit C, domain 1"/>
    <property type="match status" value="1"/>
</dbReference>
<evidence type="ECO:0000313" key="4">
    <source>
        <dbReference type="Proteomes" id="UP000260812"/>
    </source>
</evidence>
<evidence type="ECO:0000259" key="1">
    <source>
        <dbReference type="Pfam" id="PF07969"/>
    </source>
</evidence>
<keyword evidence="2" id="KW-0378">Hydrolase</keyword>
<accession>A0A3E3IAU9</accession>
<dbReference type="PANTHER" id="PTHR22642">
    <property type="entry name" value="IMIDAZOLONEPROPIONASE"/>
    <property type="match status" value="1"/>
</dbReference>
<dbReference type="CDD" id="cd01300">
    <property type="entry name" value="YtcJ_like"/>
    <property type="match status" value="1"/>
</dbReference>
<dbReference type="InterPro" id="IPR011059">
    <property type="entry name" value="Metal-dep_hydrolase_composite"/>
</dbReference>
<dbReference type="Gene3D" id="3.20.20.140">
    <property type="entry name" value="Metal-dependent hydrolases"/>
    <property type="match status" value="1"/>
</dbReference>
<reference evidence="2 5" key="1">
    <citation type="submission" date="2018-08" db="EMBL/GenBank/DDBJ databases">
        <title>A genome reference for cultivated species of the human gut microbiota.</title>
        <authorList>
            <person name="Zou Y."/>
            <person name="Xue W."/>
            <person name="Luo G."/>
        </authorList>
    </citation>
    <scope>NUCLEOTIDE SEQUENCE [LARGE SCALE GENOMIC DNA]</scope>
    <source>
        <strain evidence="3 5">AF26-4BH</strain>
        <strain evidence="2">TF05-5AC</strain>
    </source>
</reference>
<gene>
    <name evidence="3" type="ORF">DWY69_02435</name>
    <name evidence="2" type="ORF">DXC51_03735</name>
</gene>
<dbReference type="InterPro" id="IPR013108">
    <property type="entry name" value="Amidohydro_3"/>
</dbReference>
<dbReference type="RefSeq" id="WP_021635860.1">
    <property type="nucleotide sequence ID" value="NZ_CANNOQ010000259.1"/>
</dbReference>
<dbReference type="InterPro" id="IPR033932">
    <property type="entry name" value="YtcJ-like"/>
</dbReference>
<feature type="domain" description="Amidohydrolase 3" evidence="1">
    <location>
        <begin position="50"/>
        <end position="533"/>
    </location>
</feature>
<name>A0A3E3IAU9_9FIRM</name>
<dbReference type="AlphaFoldDB" id="A0A3E3IAU9"/>
<dbReference type="SUPFAM" id="SSF51338">
    <property type="entry name" value="Composite domain of metallo-dependent hydrolases"/>
    <property type="match status" value="1"/>
</dbReference>